<evidence type="ECO:0000256" key="1">
    <source>
        <dbReference type="ARBA" id="ARBA00004613"/>
    </source>
</evidence>
<accession>A0A8S0UI38</accession>
<evidence type="ECO:0008006" key="8">
    <source>
        <dbReference type="Google" id="ProtNLM"/>
    </source>
</evidence>
<comment type="subcellular location">
    <subcellularLocation>
        <location evidence="1">Secreted</location>
    </subcellularLocation>
</comment>
<dbReference type="GO" id="GO:0005576">
    <property type="term" value="C:extracellular region"/>
    <property type="evidence" value="ECO:0007669"/>
    <property type="project" value="UniProtKB-SubCell"/>
</dbReference>
<keyword evidence="4" id="KW-0964">Secreted</keyword>
<dbReference type="Gramene" id="OE9A003676T1">
    <property type="protein sequence ID" value="OE9A003676C1"/>
    <property type="gene ID" value="OE9A003676"/>
</dbReference>
<sequence>MGYKPIVYSKKFNINFVNDLSNPITVRCLRGDWTARTGVPPHGGVAQFSFDCKDRDKPPILAQMYTVDSYYDLSVDIDIQKGCKDCAERGCFWSVRQDGLYQLINGKWVKVGYWDPDR</sequence>
<dbReference type="Pfam" id="PF05938">
    <property type="entry name" value="Self-incomp_S1"/>
    <property type="match status" value="1"/>
</dbReference>
<keyword evidence="3" id="KW-0713">Self-incompatibility</keyword>
<comment type="similarity">
    <text evidence="2">Belongs to the plant self-incompatibility (S1) protein family.</text>
</comment>
<keyword evidence="5" id="KW-0732">Signal</keyword>
<protein>
    <recommendedName>
        <fullName evidence="8">S-protein homolog</fullName>
    </recommendedName>
</protein>
<evidence type="ECO:0000256" key="5">
    <source>
        <dbReference type="ARBA" id="ARBA00022729"/>
    </source>
</evidence>
<evidence type="ECO:0000256" key="4">
    <source>
        <dbReference type="ARBA" id="ARBA00022525"/>
    </source>
</evidence>
<dbReference type="GO" id="GO:0060320">
    <property type="term" value="P:rejection of self pollen"/>
    <property type="evidence" value="ECO:0007669"/>
    <property type="project" value="UniProtKB-KW"/>
</dbReference>
<name>A0A8S0UI38_OLEEU</name>
<dbReference type="InterPro" id="IPR010264">
    <property type="entry name" value="Self-incomp_S1"/>
</dbReference>
<evidence type="ECO:0000256" key="2">
    <source>
        <dbReference type="ARBA" id="ARBA00005581"/>
    </source>
</evidence>
<keyword evidence="7" id="KW-1185">Reference proteome</keyword>
<proteinExistence type="inferred from homology"/>
<evidence type="ECO:0000256" key="3">
    <source>
        <dbReference type="ARBA" id="ARBA00022471"/>
    </source>
</evidence>
<dbReference type="Proteomes" id="UP000594638">
    <property type="component" value="Unassembled WGS sequence"/>
</dbReference>
<comment type="caution">
    <text evidence="6">The sequence shown here is derived from an EMBL/GenBank/DDBJ whole genome shotgun (WGS) entry which is preliminary data.</text>
</comment>
<organism evidence="6 7">
    <name type="scientific">Olea europaea subsp. europaea</name>
    <dbReference type="NCBI Taxonomy" id="158383"/>
    <lineage>
        <taxon>Eukaryota</taxon>
        <taxon>Viridiplantae</taxon>
        <taxon>Streptophyta</taxon>
        <taxon>Embryophyta</taxon>
        <taxon>Tracheophyta</taxon>
        <taxon>Spermatophyta</taxon>
        <taxon>Magnoliopsida</taxon>
        <taxon>eudicotyledons</taxon>
        <taxon>Gunneridae</taxon>
        <taxon>Pentapetalae</taxon>
        <taxon>asterids</taxon>
        <taxon>lamiids</taxon>
        <taxon>Lamiales</taxon>
        <taxon>Oleaceae</taxon>
        <taxon>Oleeae</taxon>
        <taxon>Olea</taxon>
    </lineage>
</organism>
<gene>
    <name evidence="6" type="ORF">OLEA9_A003676</name>
</gene>
<evidence type="ECO:0000313" key="6">
    <source>
        <dbReference type="EMBL" id="CAA3015069.1"/>
    </source>
</evidence>
<evidence type="ECO:0000313" key="7">
    <source>
        <dbReference type="Proteomes" id="UP000594638"/>
    </source>
</evidence>
<dbReference type="EMBL" id="CACTIH010007523">
    <property type="protein sequence ID" value="CAA3015069.1"/>
    <property type="molecule type" value="Genomic_DNA"/>
</dbReference>
<reference evidence="6 7" key="1">
    <citation type="submission" date="2019-12" db="EMBL/GenBank/DDBJ databases">
        <authorList>
            <person name="Alioto T."/>
            <person name="Alioto T."/>
            <person name="Gomez Garrido J."/>
        </authorList>
    </citation>
    <scope>NUCLEOTIDE SEQUENCE [LARGE SCALE GENOMIC DNA]</scope>
</reference>
<dbReference type="AlphaFoldDB" id="A0A8S0UI38"/>